<evidence type="ECO:0000256" key="4">
    <source>
        <dbReference type="SAM" id="MobiDB-lite"/>
    </source>
</evidence>
<feature type="region of interest" description="Disordered" evidence="4">
    <location>
        <begin position="327"/>
        <end position="361"/>
    </location>
</feature>
<keyword evidence="3" id="KW-0393">Immunoglobulin domain</keyword>
<organism evidence="8 9">
    <name type="scientific">Cotesia congregata</name>
    <name type="common">Parasitoid wasp</name>
    <name type="synonym">Apanteles congregatus</name>
    <dbReference type="NCBI Taxonomy" id="51543"/>
    <lineage>
        <taxon>Eukaryota</taxon>
        <taxon>Metazoa</taxon>
        <taxon>Ecdysozoa</taxon>
        <taxon>Arthropoda</taxon>
        <taxon>Hexapoda</taxon>
        <taxon>Insecta</taxon>
        <taxon>Pterygota</taxon>
        <taxon>Neoptera</taxon>
        <taxon>Endopterygota</taxon>
        <taxon>Hymenoptera</taxon>
        <taxon>Apocrita</taxon>
        <taxon>Ichneumonoidea</taxon>
        <taxon>Braconidae</taxon>
        <taxon>Microgastrinae</taxon>
        <taxon>Cotesia</taxon>
    </lineage>
</organism>
<protein>
    <submittedName>
        <fullName evidence="8">Similar to BSG: Basigin (Homo sapiens)</fullName>
    </submittedName>
</protein>
<dbReference type="InterPro" id="IPR013151">
    <property type="entry name" value="Immunoglobulin_dom"/>
</dbReference>
<evidence type="ECO:0000256" key="5">
    <source>
        <dbReference type="SAM" id="Phobius"/>
    </source>
</evidence>
<feature type="signal peptide" evidence="6">
    <location>
        <begin position="1"/>
        <end position="23"/>
    </location>
</feature>
<dbReference type="Pfam" id="PF00047">
    <property type="entry name" value="ig"/>
    <property type="match status" value="1"/>
</dbReference>
<feature type="chain" id="PRO_5035327302" evidence="6">
    <location>
        <begin position="24"/>
        <end position="375"/>
    </location>
</feature>
<keyword evidence="2" id="KW-0325">Glycoprotein</keyword>
<keyword evidence="5" id="KW-0812">Transmembrane</keyword>
<evidence type="ECO:0000256" key="1">
    <source>
        <dbReference type="ARBA" id="ARBA00022729"/>
    </source>
</evidence>
<dbReference type="AlphaFoldDB" id="A0A8J2H9M7"/>
<dbReference type="SMART" id="SM00409">
    <property type="entry name" value="IG"/>
    <property type="match status" value="3"/>
</dbReference>
<keyword evidence="1 6" id="KW-0732">Signal</keyword>
<keyword evidence="5" id="KW-1133">Transmembrane helix</keyword>
<dbReference type="Gene3D" id="2.60.40.10">
    <property type="entry name" value="Immunoglobulins"/>
    <property type="match status" value="3"/>
</dbReference>
<comment type="caution">
    <text evidence="8">The sequence shown here is derived from an EMBL/GenBank/DDBJ whole genome shotgun (WGS) entry which is preliminary data.</text>
</comment>
<dbReference type="EMBL" id="CAJNRD030001119">
    <property type="protein sequence ID" value="CAG5088098.1"/>
    <property type="molecule type" value="Genomic_DNA"/>
</dbReference>
<evidence type="ECO:0000313" key="9">
    <source>
        <dbReference type="Proteomes" id="UP000786811"/>
    </source>
</evidence>
<keyword evidence="9" id="KW-1185">Reference proteome</keyword>
<reference evidence="8" key="1">
    <citation type="submission" date="2021-04" db="EMBL/GenBank/DDBJ databases">
        <authorList>
            <person name="Chebbi M.A.C M."/>
        </authorList>
    </citation>
    <scope>NUCLEOTIDE SEQUENCE</scope>
</reference>
<evidence type="ECO:0000256" key="6">
    <source>
        <dbReference type="SAM" id="SignalP"/>
    </source>
</evidence>
<feature type="transmembrane region" description="Helical" evidence="5">
    <location>
        <begin position="300"/>
        <end position="321"/>
    </location>
</feature>
<feature type="domain" description="Ig-like" evidence="7">
    <location>
        <begin position="97"/>
        <end position="188"/>
    </location>
</feature>
<dbReference type="InterPro" id="IPR003598">
    <property type="entry name" value="Ig_sub2"/>
</dbReference>
<evidence type="ECO:0000256" key="3">
    <source>
        <dbReference type="ARBA" id="ARBA00023319"/>
    </source>
</evidence>
<dbReference type="SUPFAM" id="SSF48726">
    <property type="entry name" value="Immunoglobulin"/>
    <property type="match status" value="2"/>
</dbReference>
<sequence>MKKQVAHVLLGTLYLASIYTVQAVNYSGPREVLENQPWSIVCMGLKASEKIIWTRNGQQFEELSTGDIRVFKPEKGVSELKSDHATELHEGSYKCTPNSNESFHLTVKTVTKIKVLTKDDVPMKLECENHTAGEKVDWLKEGVPVSEKFAEKEDWVKVTDGVLTFFKSDHELHGNYTCNTTANVSSTSFFRVVPKPTAILQKSVSVVEGEKLTVICKGNHHPGIKIMWEFAGKTYNNSEGRVKLLTDEERGINRAVLNVENIEMNDRGNVTCTVAYDWNDTANHMNSTIALLRVKDKLAALWPFLGICAEVVVLCAIILIYEKKRNKSELEESDTDQSPDTKPTPNKDSDVRQRKKQCVKAPYNIKDENQCEDVA</sequence>
<proteinExistence type="predicted"/>
<dbReference type="InterPro" id="IPR050831">
    <property type="entry name" value="CEA_cell_adhesion"/>
</dbReference>
<gene>
    <name evidence="8" type="ORF">HICCMSTLAB_LOCUS4711</name>
</gene>
<evidence type="ECO:0000256" key="2">
    <source>
        <dbReference type="ARBA" id="ARBA00023180"/>
    </source>
</evidence>
<dbReference type="PANTHER" id="PTHR44427">
    <property type="entry name" value="CARCINOEMBRYONIC ANTIGEN-RELATED CELL ADHESION MOLECULE 19"/>
    <property type="match status" value="1"/>
</dbReference>
<evidence type="ECO:0000259" key="7">
    <source>
        <dbReference type="PROSITE" id="PS50835"/>
    </source>
</evidence>
<dbReference type="Proteomes" id="UP000786811">
    <property type="component" value="Unassembled WGS sequence"/>
</dbReference>
<name>A0A8J2H9M7_COTCN</name>
<dbReference type="InterPro" id="IPR013783">
    <property type="entry name" value="Ig-like_fold"/>
</dbReference>
<dbReference type="InterPro" id="IPR007110">
    <property type="entry name" value="Ig-like_dom"/>
</dbReference>
<evidence type="ECO:0000313" key="8">
    <source>
        <dbReference type="EMBL" id="CAG5088098.1"/>
    </source>
</evidence>
<accession>A0A8J2H9M7</accession>
<dbReference type="OrthoDB" id="5970915at2759"/>
<dbReference type="InterPro" id="IPR036179">
    <property type="entry name" value="Ig-like_dom_sf"/>
</dbReference>
<feature type="domain" description="Ig-like" evidence="7">
    <location>
        <begin position="194"/>
        <end position="290"/>
    </location>
</feature>
<dbReference type="PANTHER" id="PTHR44427:SF1">
    <property type="entry name" value="CARCINOEMBRYONIC ANTIGEN-RELATED CELL ADHESION MOLECULE 1"/>
    <property type="match status" value="1"/>
</dbReference>
<dbReference type="SMART" id="SM00408">
    <property type="entry name" value="IGc2"/>
    <property type="match status" value="3"/>
</dbReference>
<dbReference type="PROSITE" id="PS50835">
    <property type="entry name" value="IG_LIKE"/>
    <property type="match status" value="2"/>
</dbReference>
<keyword evidence="5" id="KW-0472">Membrane</keyword>
<dbReference type="InterPro" id="IPR003599">
    <property type="entry name" value="Ig_sub"/>
</dbReference>